<evidence type="ECO:0000313" key="2">
    <source>
        <dbReference type="Proteomes" id="UP000053144"/>
    </source>
</evidence>
<name>A0A0L9VTC7_PHAAN</name>
<accession>A0A0L9VTC7</accession>
<dbReference type="EMBL" id="CM003381">
    <property type="protein sequence ID" value="KOM58341.1"/>
    <property type="molecule type" value="Genomic_DNA"/>
</dbReference>
<dbReference type="AlphaFoldDB" id="A0A0L9VTC7"/>
<protein>
    <submittedName>
        <fullName evidence="1">Uncharacterized protein</fullName>
    </submittedName>
</protein>
<proteinExistence type="predicted"/>
<reference evidence="2" key="1">
    <citation type="journal article" date="2015" name="Proc. Natl. Acad. Sci. U.S.A.">
        <title>Genome sequencing of adzuki bean (Vigna angularis) provides insight into high starch and low fat accumulation and domestication.</title>
        <authorList>
            <person name="Yang K."/>
            <person name="Tian Z."/>
            <person name="Chen C."/>
            <person name="Luo L."/>
            <person name="Zhao B."/>
            <person name="Wang Z."/>
            <person name="Yu L."/>
            <person name="Li Y."/>
            <person name="Sun Y."/>
            <person name="Li W."/>
            <person name="Chen Y."/>
            <person name="Li Y."/>
            <person name="Zhang Y."/>
            <person name="Ai D."/>
            <person name="Zhao J."/>
            <person name="Shang C."/>
            <person name="Ma Y."/>
            <person name="Wu B."/>
            <person name="Wang M."/>
            <person name="Gao L."/>
            <person name="Sun D."/>
            <person name="Zhang P."/>
            <person name="Guo F."/>
            <person name="Wang W."/>
            <person name="Li Y."/>
            <person name="Wang J."/>
            <person name="Varshney R.K."/>
            <person name="Wang J."/>
            <person name="Ling H.Q."/>
            <person name="Wan P."/>
        </authorList>
    </citation>
    <scope>NUCLEOTIDE SEQUENCE</scope>
    <source>
        <strain evidence="2">cv. Jingnong 6</strain>
    </source>
</reference>
<gene>
    <name evidence="1" type="ORF">LR48_Vigan11g137500</name>
</gene>
<organism evidence="1 2">
    <name type="scientific">Phaseolus angularis</name>
    <name type="common">Azuki bean</name>
    <name type="synonym">Vigna angularis</name>
    <dbReference type="NCBI Taxonomy" id="3914"/>
    <lineage>
        <taxon>Eukaryota</taxon>
        <taxon>Viridiplantae</taxon>
        <taxon>Streptophyta</taxon>
        <taxon>Embryophyta</taxon>
        <taxon>Tracheophyta</taxon>
        <taxon>Spermatophyta</taxon>
        <taxon>Magnoliopsida</taxon>
        <taxon>eudicotyledons</taxon>
        <taxon>Gunneridae</taxon>
        <taxon>Pentapetalae</taxon>
        <taxon>rosids</taxon>
        <taxon>fabids</taxon>
        <taxon>Fabales</taxon>
        <taxon>Fabaceae</taxon>
        <taxon>Papilionoideae</taxon>
        <taxon>50 kb inversion clade</taxon>
        <taxon>NPAAA clade</taxon>
        <taxon>indigoferoid/millettioid clade</taxon>
        <taxon>Phaseoleae</taxon>
        <taxon>Vigna</taxon>
    </lineage>
</organism>
<sequence length="137" mass="15153">MHRHRQTRELLLHSRNTTILSRRTITASRASTVTTTSSALKPPSPCRATIKCDSQVAQSNPRPSSPPSFSHHCRIINHRASINASAPRQRHDFCHHLQPNLQEEAIANPKSRLPLPSGIAPATRAATWQALIGRVLP</sequence>
<dbReference type="Gramene" id="KOM58341">
    <property type="protein sequence ID" value="KOM58341"/>
    <property type="gene ID" value="LR48_Vigan11g137500"/>
</dbReference>
<dbReference type="Proteomes" id="UP000053144">
    <property type="component" value="Chromosome 11"/>
</dbReference>
<evidence type="ECO:0000313" key="1">
    <source>
        <dbReference type="EMBL" id="KOM58341.1"/>
    </source>
</evidence>